<protein>
    <submittedName>
        <fullName evidence="2">Amine oxidase</fullName>
    </submittedName>
</protein>
<dbReference type="HOGENOM" id="CLU_019722_4_2_9"/>
<dbReference type="EMBL" id="CP002869">
    <property type="protein sequence ID" value="AEI44858.1"/>
    <property type="molecule type" value="Genomic_DNA"/>
</dbReference>
<dbReference type="GO" id="GO:0016491">
    <property type="term" value="F:oxidoreductase activity"/>
    <property type="evidence" value="ECO:0007669"/>
    <property type="project" value="InterPro"/>
</dbReference>
<dbReference type="KEGG" id="pms:KNP414_06337"/>
<dbReference type="PATRIC" id="fig|1036673.3.peg.5897"/>
<dbReference type="PANTHER" id="PTHR46313">
    <property type="match status" value="1"/>
</dbReference>
<dbReference type="InterPro" id="IPR036188">
    <property type="entry name" value="FAD/NAD-bd_sf"/>
</dbReference>
<accession>F8FLU2</accession>
<dbReference type="AlphaFoldDB" id="F8FLU2"/>
<name>F8FLU2_PAEMK</name>
<dbReference type="InterPro" id="IPR002937">
    <property type="entry name" value="Amino_oxidase"/>
</dbReference>
<dbReference type="Pfam" id="PF01593">
    <property type="entry name" value="Amino_oxidase"/>
    <property type="match status" value="1"/>
</dbReference>
<proteinExistence type="predicted"/>
<gene>
    <name evidence="2" type="ordered locus">KNP414_06337</name>
</gene>
<dbReference type="InterPro" id="IPR045892">
    <property type="entry name" value="CrtISO-like"/>
</dbReference>
<dbReference type="Proteomes" id="UP000006620">
    <property type="component" value="Chromosome"/>
</dbReference>
<sequence length="530" mass="57591">MKSAESCTFSIDIIEGGAGMKKVDAAVVGAGMGGLAAAAVLAAGGRSVLVCEGSGELGGCAGSFRRSGYLFSAGATYGMGFEPGGLFQRLYRELGLPLPPLHPQSVIMDVHLPDRTVRYYQQKEAWFREIRRVFPAKAQSIIDFYEEVFGFSFLLEQIAVHRPVLPPRTFGDAARLLRMVDPRLLKRAPLLLQSLGQRLRRYGIEREEAFVHFLNGQLIDSVQTTADECPVVLAYTALNVFHRGAYYIDGGLSRIALDLTEAVRSSDGEVRLRTPITGLRKSAGAEGGWELRTRRGEIIHAHQVVLGNSLHSFHGLLDEAERHGGPGFLSQEEEEARPAWSAFTLYMGCPADKVFPPVAADAANQAGAPPVLYHQFIRSYGAPLAETNQFLLSISRPGDDLRAPAGHAALTASTHTAPDPWWSLGREAYERRKQEYADSILEGADRVFPGFSDSLDVVLPGTPVTFERYTQRSRGKVGGYIPQGPLDLLRMSSAYSGVPGVYLCGDTVYPGAGTLGSAMSGWIAAERMLR</sequence>
<dbReference type="Gene3D" id="3.50.50.60">
    <property type="entry name" value="FAD/NAD(P)-binding domain"/>
    <property type="match status" value="1"/>
</dbReference>
<evidence type="ECO:0000313" key="3">
    <source>
        <dbReference type="Proteomes" id="UP000006620"/>
    </source>
</evidence>
<reference evidence="3" key="1">
    <citation type="submission" date="2011-06" db="EMBL/GenBank/DDBJ databases">
        <title>Complete genome sequence of Paenibacillus mucilaginosus KNP414.</title>
        <authorList>
            <person name="Wang J."/>
            <person name="Hu S."/>
            <person name="Hu X."/>
            <person name="Zhang B."/>
            <person name="Dong D."/>
            <person name="Zhang S."/>
            <person name="Zhao K."/>
            <person name="Wu D."/>
        </authorList>
    </citation>
    <scope>NUCLEOTIDE SEQUENCE [LARGE SCALE GENOMIC DNA]</scope>
    <source>
        <strain evidence="3">KNP414</strain>
    </source>
</reference>
<dbReference type="SUPFAM" id="SSF51905">
    <property type="entry name" value="FAD/NAD(P)-binding domain"/>
    <property type="match status" value="1"/>
</dbReference>
<reference evidence="2 3" key="2">
    <citation type="journal article" date="2013" name="Genome Announc.">
        <title>Genome Sequence of Growth-Improving Paenibacillus mucilaginosus Strain KNP414.</title>
        <authorList>
            <person name="Lu J.J."/>
            <person name="Wang J.F."/>
            <person name="Hu X.F."/>
        </authorList>
    </citation>
    <scope>NUCLEOTIDE SEQUENCE [LARGE SCALE GENOMIC DNA]</scope>
    <source>
        <strain evidence="2 3">KNP414</strain>
    </source>
</reference>
<evidence type="ECO:0000313" key="2">
    <source>
        <dbReference type="EMBL" id="AEI44858.1"/>
    </source>
</evidence>
<evidence type="ECO:0000259" key="1">
    <source>
        <dbReference type="Pfam" id="PF01593"/>
    </source>
</evidence>
<organism evidence="2 3">
    <name type="scientific">Paenibacillus mucilaginosus (strain KNP414)</name>
    <dbReference type="NCBI Taxonomy" id="1036673"/>
    <lineage>
        <taxon>Bacteria</taxon>
        <taxon>Bacillati</taxon>
        <taxon>Bacillota</taxon>
        <taxon>Bacilli</taxon>
        <taxon>Bacillales</taxon>
        <taxon>Paenibacillaceae</taxon>
        <taxon>Paenibacillus</taxon>
    </lineage>
</organism>
<feature type="domain" description="Amine oxidase" evidence="1">
    <location>
        <begin position="32"/>
        <end position="529"/>
    </location>
</feature>
<dbReference type="PANTHER" id="PTHR46313:SF3">
    <property type="entry name" value="PROLYCOPENE ISOMERASE, CHLOROPLASTIC"/>
    <property type="match status" value="1"/>
</dbReference>
<dbReference type="GO" id="GO:0016116">
    <property type="term" value="P:carotenoid metabolic process"/>
    <property type="evidence" value="ECO:0007669"/>
    <property type="project" value="InterPro"/>
</dbReference>